<dbReference type="InterPro" id="IPR020552">
    <property type="entry name" value="Inositol_monoPase_Li-sen"/>
</dbReference>
<organism evidence="11 12">
    <name type="scientific">Riccia fluitans</name>
    <dbReference type="NCBI Taxonomy" id="41844"/>
    <lineage>
        <taxon>Eukaryota</taxon>
        <taxon>Viridiplantae</taxon>
        <taxon>Streptophyta</taxon>
        <taxon>Embryophyta</taxon>
        <taxon>Marchantiophyta</taxon>
        <taxon>Marchantiopsida</taxon>
        <taxon>Marchantiidae</taxon>
        <taxon>Marchantiales</taxon>
        <taxon>Ricciaceae</taxon>
        <taxon>Riccia</taxon>
    </lineage>
</organism>
<comment type="cofactor">
    <cofactor evidence="2 9 10">
        <name>Mg(2+)</name>
        <dbReference type="ChEBI" id="CHEBI:18420"/>
    </cofactor>
</comment>
<evidence type="ECO:0000256" key="6">
    <source>
        <dbReference type="ARBA" id="ARBA00022723"/>
    </source>
</evidence>
<keyword evidence="12" id="KW-1185">Reference proteome</keyword>
<dbReference type="AlphaFoldDB" id="A0ABD1Y4M1"/>
<keyword evidence="8 9" id="KW-0460">Magnesium</keyword>
<proteinExistence type="inferred from homology"/>
<evidence type="ECO:0000256" key="2">
    <source>
        <dbReference type="ARBA" id="ARBA00001946"/>
    </source>
</evidence>
<comment type="pathway">
    <text evidence="3 10">Polyol metabolism; myo-inositol biosynthesis; myo-inositol from D-glucose 6-phosphate: step 2/2.</text>
</comment>
<comment type="caution">
    <text evidence="11">The sequence shown here is derived from an EMBL/GenBank/DDBJ whole genome shotgun (WGS) entry which is preliminary data.</text>
</comment>
<evidence type="ECO:0000256" key="4">
    <source>
        <dbReference type="ARBA" id="ARBA00009759"/>
    </source>
</evidence>
<name>A0ABD1Y4M1_9MARC</name>
<dbReference type="EC" id="3.1.3.25" evidence="10"/>
<evidence type="ECO:0000313" key="12">
    <source>
        <dbReference type="Proteomes" id="UP001605036"/>
    </source>
</evidence>
<dbReference type="PRINTS" id="PR00378">
    <property type="entry name" value="LIIMPHPHTASE"/>
</dbReference>
<dbReference type="EMBL" id="JBHFFA010000006">
    <property type="protein sequence ID" value="KAL2621618.1"/>
    <property type="molecule type" value="Genomic_DNA"/>
</dbReference>
<dbReference type="InterPro" id="IPR033942">
    <property type="entry name" value="IMPase"/>
</dbReference>
<feature type="binding site" evidence="9">
    <location>
        <position position="225"/>
    </location>
    <ligand>
        <name>Mg(2+)</name>
        <dbReference type="ChEBI" id="CHEBI:18420"/>
        <label>1</label>
        <note>catalytic</note>
    </ligand>
</feature>
<evidence type="ECO:0000256" key="5">
    <source>
        <dbReference type="ARBA" id="ARBA00022671"/>
    </source>
</evidence>
<evidence type="ECO:0000256" key="9">
    <source>
        <dbReference type="PIRSR" id="PIRSR600760-2"/>
    </source>
</evidence>
<dbReference type="PANTHER" id="PTHR20854:SF4">
    <property type="entry name" value="INOSITOL-1-MONOPHOSPHATASE-RELATED"/>
    <property type="match status" value="1"/>
</dbReference>
<reference evidence="11 12" key="1">
    <citation type="submission" date="2024-09" db="EMBL/GenBank/DDBJ databases">
        <title>Chromosome-scale assembly of Riccia fluitans.</title>
        <authorList>
            <person name="Paukszto L."/>
            <person name="Sawicki J."/>
            <person name="Karawczyk K."/>
            <person name="Piernik-Szablinska J."/>
            <person name="Szczecinska M."/>
            <person name="Mazdziarz M."/>
        </authorList>
    </citation>
    <scope>NUCLEOTIDE SEQUENCE [LARGE SCALE GENOMIC DNA]</scope>
    <source>
        <strain evidence="11">Rf_01</strain>
        <tissue evidence="11">Aerial parts of the thallus</tissue>
    </source>
</reference>
<dbReference type="GO" id="GO:0046872">
    <property type="term" value="F:metal ion binding"/>
    <property type="evidence" value="ECO:0007669"/>
    <property type="project" value="UniProtKB-KW"/>
</dbReference>
<dbReference type="Gene3D" id="3.30.540.10">
    <property type="entry name" value="Fructose-1,6-Bisphosphatase, subunit A, domain 1"/>
    <property type="match status" value="1"/>
</dbReference>
<feature type="binding site" evidence="9">
    <location>
        <position position="95"/>
    </location>
    <ligand>
        <name>Mg(2+)</name>
        <dbReference type="ChEBI" id="CHEBI:18420"/>
        <label>1</label>
        <note>catalytic</note>
    </ligand>
</feature>
<dbReference type="Pfam" id="PF00459">
    <property type="entry name" value="Inositol_P"/>
    <property type="match status" value="1"/>
</dbReference>
<keyword evidence="6 9" id="KW-0479">Metal-binding</keyword>
<comment type="catalytic activity">
    <reaction evidence="1 10">
        <text>a myo-inositol phosphate + H2O = myo-inositol + phosphate</text>
        <dbReference type="Rhea" id="RHEA:24056"/>
        <dbReference type="ChEBI" id="CHEBI:15377"/>
        <dbReference type="ChEBI" id="CHEBI:17268"/>
        <dbReference type="ChEBI" id="CHEBI:43474"/>
        <dbReference type="ChEBI" id="CHEBI:84139"/>
        <dbReference type="EC" id="3.1.3.25"/>
    </reaction>
</comment>
<keyword evidence="7 10" id="KW-0378">Hydrolase</keyword>
<evidence type="ECO:0000256" key="1">
    <source>
        <dbReference type="ARBA" id="ARBA00001033"/>
    </source>
</evidence>
<keyword evidence="5" id="KW-0452">Lithium</keyword>
<dbReference type="InterPro" id="IPR020550">
    <property type="entry name" value="Inositol_monophosphatase_CS"/>
</dbReference>
<dbReference type="InterPro" id="IPR000760">
    <property type="entry name" value="Inositol_monophosphatase-like"/>
</dbReference>
<dbReference type="PANTHER" id="PTHR20854">
    <property type="entry name" value="INOSITOL MONOPHOSPHATASE"/>
    <property type="match status" value="1"/>
</dbReference>
<sequence length="274" mass="30111">MSMELDQNWLDKCVEVAEEAALKAGRLIQDAFYEEKQVELKNASKDLVTETDRSCEKIIFEHLSQAFPDYQFLGEEQAGESQSVDINDSPTWVVDPLNGTTNFVHKFPFVCVSIALMVNRVPVVGVVYNPILEEVFSATRGRGACINKQRMEPSEQKELHRALLATETDTAGDVSSVDAATKRLNALLFRVRSLRMSGSCAMSLCGVACGRLDVFYDMSFQGPWDVAAGALIVEEAGGHVFDPSGKPFDIFSHRVCATNSYLKSAVVEALNGPC</sequence>
<gene>
    <name evidence="11" type="ORF">R1flu_001823</name>
</gene>
<dbReference type="SUPFAM" id="SSF56655">
    <property type="entry name" value="Carbohydrate phosphatase"/>
    <property type="match status" value="1"/>
</dbReference>
<comment type="similarity">
    <text evidence="4 10">Belongs to the inositol monophosphatase superfamily.</text>
</comment>
<dbReference type="FunFam" id="3.40.190.80:FF:000002">
    <property type="entry name" value="Inositol-1-monophosphatase"/>
    <property type="match status" value="1"/>
</dbReference>
<evidence type="ECO:0000256" key="8">
    <source>
        <dbReference type="ARBA" id="ARBA00022842"/>
    </source>
</evidence>
<dbReference type="PROSITE" id="PS00630">
    <property type="entry name" value="IMP_2"/>
    <property type="match status" value="1"/>
</dbReference>
<dbReference type="FunFam" id="3.30.540.10:FF:000004">
    <property type="entry name" value="Inositol-1-monophosphatase"/>
    <property type="match status" value="1"/>
</dbReference>
<dbReference type="GO" id="GO:0006021">
    <property type="term" value="P:inositol biosynthetic process"/>
    <property type="evidence" value="ECO:0007669"/>
    <property type="project" value="UniProtKB-ARBA"/>
</dbReference>
<dbReference type="GO" id="GO:0052834">
    <property type="term" value="F:inositol monophosphate phosphatase activity"/>
    <property type="evidence" value="ECO:0007669"/>
    <property type="project" value="UniProtKB-EC"/>
</dbReference>
<accession>A0ABD1Y4M1</accession>
<protein>
    <recommendedName>
        <fullName evidence="10">Inositol-1-monophosphatase</fullName>
        <ecNumber evidence="10">3.1.3.25</ecNumber>
    </recommendedName>
</protein>
<feature type="binding site" evidence="9">
    <location>
        <position position="75"/>
    </location>
    <ligand>
        <name>Mg(2+)</name>
        <dbReference type="ChEBI" id="CHEBI:18420"/>
        <label>1</label>
        <note>catalytic</note>
    </ligand>
</feature>
<dbReference type="Proteomes" id="UP001605036">
    <property type="component" value="Unassembled WGS sequence"/>
</dbReference>
<dbReference type="Gene3D" id="3.40.190.80">
    <property type="match status" value="1"/>
</dbReference>
<evidence type="ECO:0000256" key="7">
    <source>
        <dbReference type="ARBA" id="ARBA00022801"/>
    </source>
</evidence>
<feature type="binding site" evidence="9">
    <location>
        <position position="97"/>
    </location>
    <ligand>
        <name>Mg(2+)</name>
        <dbReference type="ChEBI" id="CHEBI:18420"/>
        <label>1</label>
        <note>catalytic</note>
    </ligand>
</feature>
<evidence type="ECO:0000256" key="3">
    <source>
        <dbReference type="ARBA" id="ARBA00005152"/>
    </source>
</evidence>
<evidence type="ECO:0000256" key="10">
    <source>
        <dbReference type="RuleBase" id="RU364068"/>
    </source>
</evidence>
<dbReference type="CDD" id="cd01639">
    <property type="entry name" value="IMPase"/>
    <property type="match status" value="1"/>
</dbReference>
<evidence type="ECO:0000313" key="11">
    <source>
        <dbReference type="EMBL" id="KAL2621618.1"/>
    </source>
</evidence>
<dbReference type="PRINTS" id="PR00377">
    <property type="entry name" value="IMPHPHTASES"/>
</dbReference>